<dbReference type="PANTHER" id="PTHR24020">
    <property type="entry name" value="COLLAGEN ALPHA"/>
    <property type="match status" value="1"/>
</dbReference>
<dbReference type="InterPro" id="IPR050525">
    <property type="entry name" value="ECM_Assembly_Org"/>
</dbReference>
<dbReference type="Gene3D" id="3.40.50.410">
    <property type="entry name" value="von Willebrand factor, type A domain"/>
    <property type="match status" value="3"/>
</dbReference>
<dbReference type="PROSITE" id="PS50234">
    <property type="entry name" value="VWFA"/>
    <property type="match status" value="3"/>
</dbReference>
<dbReference type="InterPro" id="IPR002035">
    <property type="entry name" value="VWF_A"/>
</dbReference>
<dbReference type="InterPro" id="IPR036465">
    <property type="entry name" value="vWFA_dom_sf"/>
</dbReference>
<accession>A0A9D4CBY1</accession>
<evidence type="ECO:0000256" key="1">
    <source>
        <dbReference type="SAM" id="SignalP"/>
    </source>
</evidence>
<protein>
    <recommendedName>
        <fullName evidence="2">VWFA domain-containing protein</fullName>
    </recommendedName>
</protein>
<dbReference type="SMART" id="SM00327">
    <property type="entry name" value="VWA"/>
    <property type="match status" value="2"/>
</dbReference>
<keyword evidence="1" id="KW-0732">Signal</keyword>
<keyword evidence="4" id="KW-1185">Reference proteome</keyword>
<sequence>MEIIFITIAAVVTLAATQGSRNDECQIEPADVVFVLDSSYSIWPPDFYREVQFMQKVIETFDIGEGNDKTRVAALTYGHKVWPKFYLNTYKEKAQMLRATETIVYGEGKTTNTGDALSFARDVMLTERAGARANVTKIVIVVTDGYSQKTWFTQEMAKVLKDDGVFLFAVSVGMRLDHMELAGIASDPDAKYFFNIDKYSEMSYIKQTIENKICENRAAQDSWNITDTDNFAEFKAGTTEEIILDCDGKAADIYFAIDASYSINQDNFGKQMEFIHGVVDILDVAPNRTRVGLITFSDDVTFVVKPEQKLSKEEFMMYSNTAKYSGGGTDTANALRALREEGFFGPSTSQRDGVAKIVIILTDGLSVSPESTVMEANNLRKAGVEIFSVGIGEGIDKKELIDIASQPSDKFMLHVEDFGALMNIRLKLAARSCTVKPSDGLSFAADQAVCHPMTKTDLLFVFDALEIGSWRSQAVSQFIEQSLTSFNLATDRLRVGREIENCPRGNIPLGGALHAADFGAVQFSSFTELIQRVSRVRFSEENGGRANSTRMLVLFVDSEQRMNYETVEAAKKLKASVDYFYLVSIGKGMYNKHFEDMADKGRTLKLNSYDQLPANTGDLMTSICDYFFMSF</sequence>
<dbReference type="PANTHER" id="PTHR24020:SF87">
    <property type="entry name" value="COLLAGEN ALPHA-1(VI) CHAIN-LIKE"/>
    <property type="match status" value="1"/>
</dbReference>
<feature type="domain" description="VWFA" evidence="2">
    <location>
        <begin position="31"/>
        <end position="213"/>
    </location>
</feature>
<name>A0A9D4CBY1_DREPO</name>
<dbReference type="Pfam" id="PF00092">
    <property type="entry name" value="VWA"/>
    <property type="match status" value="2"/>
</dbReference>
<reference evidence="3" key="1">
    <citation type="journal article" date="2019" name="bioRxiv">
        <title>The Genome of the Zebra Mussel, Dreissena polymorpha: A Resource for Invasive Species Research.</title>
        <authorList>
            <person name="McCartney M.A."/>
            <person name="Auch B."/>
            <person name="Kono T."/>
            <person name="Mallez S."/>
            <person name="Zhang Y."/>
            <person name="Obille A."/>
            <person name="Becker A."/>
            <person name="Abrahante J.E."/>
            <person name="Garbe J."/>
            <person name="Badalamenti J.P."/>
            <person name="Herman A."/>
            <person name="Mangelson H."/>
            <person name="Liachko I."/>
            <person name="Sullivan S."/>
            <person name="Sone E.D."/>
            <person name="Koren S."/>
            <person name="Silverstein K.A.T."/>
            <person name="Beckman K.B."/>
            <person name="Gohl D.M."/>
        </authorList>
    </citation>
    <scope>NUCLEOTIDE SEQUENCE</scope>
    <source>
        <strain evidence="3">Duluth1</strain>
        <tissue evidence="3">Whole animal</tissue>
    </source>
</reference>
<gene>
    <name evidence="3" type="ORF">DPMN_063639</name>
</gene>
<evidence type="ECO:0000313" key="3">
    <source>
        <dbReference type="EMBL" id="KAH3720735.1"/>
    </source>
</evidence>
<reference evidence="3" key="2">
    <citation type="submission" date="2020-11" db="EMBL/GenBank/DDBJ databases">
        <authorList>
            <person name="McCartney M.A."/>
            <person name="Auch B."/>
            <person name="Kono T."/>
            <person name="Mallez S."/>
            <person name="Becker A."/>
            <person name="Gohl D.M."/>
            <person name="Silverstein K.A.T."/>
            <person name="Koren S."/>
            <person name="Bechman K.B."/>
            <person name="Herman A."/>
            <person name="Abrahante J.E."/>
            <person name="Garbe J."/>
        </authorList>
    </citation>
    <scope>NUCLEOTIDE SEQUENCE</scope>
    <source>
        <strain evidence="3">Duluth1</strain>
        <tissue evidence="3">Whole animal</tissue>
    </source>
</reference>
<dbReference type="PRINTS" id="PR00453">
    <property type="entry name" value="VWFADOMAIN"/>
</dbReference>
<feature type="domain" description="VWFA" evidence="2">
    <location>
        <begin position="524"/>
        <end position="623"/>
    </location>
</feature>
<feature type="chain" id="PRO_5038538445" description="VWFA domain-containing protein" evidence="1">
    <location>
        <begin position="20"/>
        <end position="631"/>
    </location>
</feature>
<dbReference type="SUPFAM" id="SSF53300">
    <property type="entry name" value="vWA-like"/>
    <property type="match status" value="3"/>
</dbReference>
<feature type="domain" description="VWFA" evidence="2">
    <location>
        <begin position="252"/>
        <end position="428"/>
    </location>
</feature>
<organism evidence="3 4">
    <name type="scientific">Dreissena polymorpha</name>
    <name type="common">Zebra mussel</name>
    <name type="synonym">Mytilus polymorpha</name>
    <dbReference type="NCBI Taxonomy" id="45954"/>
    <lineage>
        <taxon>Eukaryota</taxon>
        <taxon>Metazoa</taxon>
        <taxon>Spiralia</taxon>
        <taxon>Lophotrochozoa</taxon>
        <taxon>Mollusca</taxon>
        <taxon>Bivalvia</taxon>
        <taxon>Autobranchia</taxon>
        <taxon>Heteroconchia</taxon>
        <taxon>Euheterodonta</taxon>
        <taxon>Imparidentia</taxon>
        <taxon>Neoheterodontei</taxon>
        <taxon>Myida</taxon>
        <taxon>Dreissenoidea</taxon>
        <taxon>Dreissenidae</taxon>
        <taxon>Dreissena</taxon>
    </lineage>
</organism>
<dbReference type="AlphaFoldDB" id="A0A9D4CBY1"/>
<evidence type="ECO:0000259" key="2">
    <source>
        <dbReference type="PROSITE" id="PS50234"/>
    </source>
</evidence>
<feature type="signal peptide" evidence="1">
    <location>
        <begin position="1"/>
        <end position="19"/>
    </location>
</feature>
<comment type="caution">
    <text evidence="3">The sequence shown here is derived from an EMBL/GenBank/DDBJ whole genome shotgun (WGS) entry which is preliminary data.</text>
</comment>
<dbReference type="Proteomes" id="UP000828390">
    <property type="component" value="Unassembled WGS sequence"/>
</dbReference>
<evidence type="ECO:0000313" key="4">
    <source>
        <dbReference type="Proteomes" id="UP000828390"/>
    </source>
</evidence>
<proteinExistence type="predicted"/>
<dbReference type="EMBL" id="JAIWYP010000013">
    <property type="protein sequence ID" value="KAH3720735.1"/>
    <property type="molecule type" value="Genomic_DNA"/>
</dbReference>